<evidence type="ECO:0000313" key="3">
    <source>
        <dbReference type="EMBL" id="QDU69976.1"/>
    </source>
</evidence>
<sequence length="763" mass="77992" precursor="true">MKRTAALSLAIVGAFLSACDKSSNVVTTPIGSVAIFSPSTGAIPLPNDLLLSGSTDGTLNAPIPSNPAQQGLFAAINALDGWSPTAPISVAFSEPIDPATVLPGAVRMFAVTTAGLSSGNAVTGIDSELTFGVDFVATATPDFRAIALLPLRALEPSSNYMVIVTDAVKDADGAATQRSIVYDLASDTAPLAADNPLKPLQGLIGAMQTAAVGEGIAKSSIVVSFTFQTQAIGTVLGTVATLVQGGESAVIAGLCGAAPVDCTDMSADPNLVASIGGFVELPSITTNVDLVRVFQGELTVPYFLTAAAAGGTGVDDLTQDPAPLLTWWNSRFDWLAPGTDDPNHVTSLNPLPATTGQVTIPVLVTVPKGAAPPVGGWPVAIFQHGITRNRSDLIGNAGTVEVSTGVFQEVLASNSVADAFALANYACVAIDLPLHGLDPSSQFGDPFPAELFAGYETAVDDLRERTFGLDLLDNFIGTPNPSGDGFADPSGAHFINLGSLRTTRDNLRQAVSDQLYLLSLIDQIDVTDGVGGPADGTPDLSGSDVHFVGHSLGAITGGIFLAYANQVRTVSSATLGMPGGQLAYLLQNSPNFSGQINGGLAAAGILPGTAEYNLFFVAAQTVAADADPLNYARLISPQAPPPGGPTPTPIHALEVVGEAPTFLPDQTIPNSAATAPLAGTEPYFAALGLDDIEADVPSGAPIFGAVRFIRGAHQSLPFPSLTTVPVATLDDTNTEMLAQTVEFAVSNGTMLTLVDETVIDTGP</sequence>
<evidence type="ECO:0000256" key="1">
    <source>
        <dbReference type="SAM" id="SignalP"/>
    </source>
</evidence>
<organism evidence="3 4">
    <name type="scientific">Engelhardtia mirabilis</name>
    <dbReference type="NCBI Taxonomy" id="2528011"/>
    <lineage>
        <taxon>Bacteria</taxon>
        <taxon>Pseudomonadati</taxon>
        <taxon>Planctomycetota</taxon>
        <taxon>Planctomycetia</taxon>
        <taxon>Planctomycetia incertae sedis</taxon>
        <taxon>Engelhardtia</taxon>
    </lineage>
</organism>
<protein>
    <recommendedName>
        <fullName evidence="2">Bacterial virulence factor lipase N-terminal domain-containing protein</fullName>
    </recommendedName>
</protein>
<dbReference type="Gene3D" id="3.40.50.1820">
    <property type="entry name" value="alpha/beta hydrolase"/>
    <property type="match status" value="1"/>
</dbReference>
<keyword evidence="1" id="KW-0732">Signal</keyword>
<feature type="signal peptide" evidence="1">
    <location>
        <begin position="1"/>
        <end position="18"/>
    </location>
</feature>
<evidence type="ECO:0000259" key="2">
    <source>
        <dbReference type="Pfam" id="PF12262"/>
    </source>
</evidence>
<dbReference type="SUPFAM" id="SSF53474">
    <property type="entry name" value="alpha/beta-Hydrolases"/>
    <property type="match status" value="1"/>
</dbReference>
<reference evidence="3 4" key="1">
    <citation type="submission" date="2019-02" db="EMBL/GenBank/DDBJ databases">
        <title>Deep-cultivation of Planctomycetes and their phenomic and genomic characterization uncovers novel biology.</title>
        <authorList>
            <person name="Wiegand S."/>
            <person name="Jogler M."/>
            <person name="Boedeker C."/>
            <person name="Pinto D."/>
            <person name="Vollmers J."/>
            <person name="Rivas-Marin E."/>
            <person name="Kohn T."/>
            <person name="Peeters S.H."/>
            <person name="Heuer A."/>
            <person name="Rast P."/>
            <person name="Oberbeckmann S."/>
            <person name="Bunk B."/>
            <person name="Jeske O."/>
            <person name="Meyerdierks A."/>
            <person name="Storesund J.E."/>
            <person name="Kallscheuer N."/>
            <person name="Luecker S."/>
            <person name="Lage O.M."/>
            <person name="Pohl T."/>
            <person name="Merkel B.J."/>
            <person name="Hornburger P."/>
            <person name="Mueller R.-W."/>
            <person name="Bruemmer F."/>
            <person name="Labrenz M."/>
            <person name="Spormann A.M."/>
            <person name="Op den Camp H."/>
            <person name="Overmann J."/>
            <person name="Amann R."/>
            <person name="Jetten M.S.M."/>
            <person name="Mascher T."/>
            <person name="Medema M.H."/>
            <person name="Devos D.P."/>
            <person name="Kaster A.-K."/>
            <person name="Ovreas L."/>
            <person name="Rohde M."/>
            <person name="Galperin M.Y."/>
            <person name="Jogler C."/>
        </authorList>
    </citation>
    <scope>NUCLEOTIDE SEQUENCE [LARGE SCALE GENOMIC DNA]</scope>
    <source>
        <strain evidence="3 4">Pla133</strain>
    </source>
</reference>
<dbReference type="EMBL" id="CP036287">
    <property type="protein sequence ID" value="QDU69976.1"/>
    <property type="molecule type" value="Genomic_DNA"/>
</dbReference>
<dbReference type="Pfam" id="PF12262">
    <property type="entry name" value="Lipase_bact_N"/>
    <property type="match status" value="1"/>
</dbReference>
<gene>
    <name evidence="3" type="ORF">Pla133_50990</name>
</gene>
<proteinExistence type="predicted"/>
<name>A0A518BSM4_9BACT</name>
<accession>A0A518BSM4</accession>
<dbReference type="AlphaFoldDB" id="A0A518BSM4"/>
<dbReference type="RefSeq" id="WP_145070377.1">
    <property type="nucleotide sequence ID" value="NZ_CP036287.1"/>
</dbReference>
<keyword evidence="4" id="KW-1185">Reference proteome</keyword>
<dbReference type="Proteomes" id="UP000316921">
    <property type="component" value="Chromosome"/>
</dbReference>
<feature type="chain" id="PRO_5022225153" description="Bacterial virulence factor lipase N-terminal domain-containing protein" evidence="1">
    <location>
        <begin position="19"/>
        <end position="763"/>
    </location>
</feature>
<dbReference type="InterPro" id="IPR029058">
    <property type="entry name" value="AB_hydrolase_fold"/>
</dbReference>
<dbReference type="PROSITE" id="PS51257">
    <property type="entry name" value="PROKAR_LIPOPROTEIN"/>
    <property type="match status" value="1"/>
</dbReference>
<dbReference type="KEGG" id="pbap:Pla133_50990"/>
<feature type="domain" description="Bacterial virulence factor lipase N-terminal" evidence="2">
    <location>
        <begin position="44"/>
        <end position="236"/>
    </location>
</feature>
<dbReference type="InterPro" id="IPR025920">
    <property type="entry name" value="Lipase_bact_N"/>
</dbReference>
<evidence type="ECO:0000313" key="4">
    <source>
        <dbReference type="Proteomes" id="UP000316921"/>
    </source>
</evidence>